<evidence type="ECO:0000256" key="1">
    <source>
        <dbReference type="SAM" id="MobiDB-lite"/>
    </source>
</evidence>
<dbReference type="Proteomes" id="UP000314294">
    <property type="component" value="Unassembled WGS sequence"/>
</dbReference>
<keyword evidence="3" id="KW-1185">Reference proteome</keyword>
<name>A0A4Z2GFB6_9TELE</name>
<evidence type="ECO:0000313" key="3">
    <source>
        <dbReference type="Proteomes" id="UP000314294"/>
    </source>
</evidence>
<comment type="caution">
    <text evidence="2">The sequence shown here is derived from an EMBL/GenBank/DDBJ whole genome shotgun (WGS) entry which is preliminary data.</text>
</comment>
<feature type="compositionally biased region" description="Low complexity" evidence="1">
    <location>
        <begin position="22"/>
        <end position="34"/>
    </location>
</feature>
<accession>A0A4Z2GFB6</accession>
<reference evidence="2 3" key="1">
    <citation type="submission" date="2019-03" db="EMBL/GenBank/DDBJ databases">
        <title>First draft genome of Liparis tanakae, snailfish: a comprehensive survey of snailfish specific genes.</title>
        <authorList>
            <person name="Kim W."/>
            <person name="Song I."/>
            <person name="Jeong J.-H."/>
            <person name="Kim D."/>
            <person name="Kim S."/>
            <person name="Ryu S."/>
            <person name="Song J.Y."/>
            <person name="Lee S.K."/>
        </authorList>
    </citation>
    <scope>NUCLEOTIDE SEQUENCE [LARGE SCALE GENOMIC DNA]</scope>
    <source>
        <tissue evidence="2">Muscle</tissue>
    </source>
</reference>
<sequence length="153" mass="16656">MSTKLVPEQQQQQQPENQIIRSSSSSVSTAGASSSARLKYTTTRCCCFNMASTCSGSRGNPGGRPTRARPRRAYLRGNSGGFVERRIRCKIRSLVRDEGLQRCPVTVHPQSLAAPPQPPSVVLHGVTRPLPRLIGQTMSRQPPDPGAHRVAKL</sequence>
<protein>
    <submittedName>
        <fullName evidence="2">Uncharacterized protein</fullName>
    </submittedName>
</protein>
<feature type="region of interest" description="Disordered" evidence="1">
    <location>
        <begin position="53"/>
        <end position="77"/>
    </location>
</feature>
<dbReference type="AlphaFoldDB" id="A0A4Z2GFB6"/>
<organism evidence="2 3">
    <name type="scientific">Liparis tanakae</name>
    <name type="common">Tanaka's snailfish</name>
    <dbReference type="NCBI Taxonomy" id="230148"/>
    <lineage>
        <taxon>Eukaryota</taxon>
        <taxon>Metazoa</taxon>
        <taxon>Chordata</taxon>
        <taxon>Craniata</taxon>
        <taxon>Vertebrata</taxon>
        <taxon>Euteleostomi</taxon>
        <taxon>Actinopterygii</taxon>
        <taxon>Neopterygii</taxon>
        <taxon>Teleostei</taxon>
        <taxon>Neoteleostei</taxon>
        <taxon>Acanthomorphata</taxon>
        <taxon>Eupercaria</taxon>
        <taxon>Perciformes</taxon>
        <taxon>Cottioidei</taxon>
        <taxon>Cottales</taxon>
        <taxon>Liparidae</taxon>
        <taxon>Liparis</taxon>
    </lineage>
</organism>
<dbReference type="EMBL" id="SRLO01000568">
    <property type="protein sequence ID" value="TNN51865.1"/>
    <property type="molecule type" value="Genomic_DNA"/>
</dbReference>
<evidence type="ECO:0000313" key="2">
    <source>
        <dbReference type="EMBL" id="TNN51865.1"/>
    </source>
</evidence>
<proteinExistence type="predicted"/>
<feature type="region of interest" description="Disordered" evidence="1">
    <location>
        <begin position="1"/>
        <end position="34"/>
    </location>
</feature>
<gene>
    <name evidence="2" type="ORF">EYF80_037961</name>
</gene>